<reference evidence="2 3" key="1">
    <citation type="journal article" date="2021" name="Int. J. Syst. Evol. Microbiol.">
        <title>Amazonocrinis nigriterrae gen. nov., sp. nov., Atlanticothrix silvestris gen. nov., sp. nov. and Dendronalium phyllosphericum gen. nov., sp. nov., nostocacean cyanobacteria from Brazilian environments.</title>
        <authorList>
            <person name="Alvarenga D.O."/>
            <person name="Andreote A.P.D."/>
            <person name="Branco L.H.Z."/>
            <person name="Delbaje E."/>
            <person name="Cruz R.B."/>
            <person name="Varani A.M."/>
            <person name="Fiore M.F."/>
        </authorList>
    </citation>
    <scope>NUCLEOTIDE SEQUENCE [LARGE SCALE GENOMIC DNA]</scope>
    <source>
        <strain evidence="2 3">CENA369</strain>
    </source>
</reference>
<accession>A0A8J7I9D3</accession>
<dbReference type="AlphaFoldDB" id="A0A8J7I9D3"/>
<keyword evidence="1" id="KW-1133">Transmembrane helix</keyword>
<feature type="transmembrane region" description="Helical" evidence="1">
    <location>
        <begin position="133"/>
        <end position="152"/>
    </location>
</feature>
<feature type="transmembrane region" description="Helical" evidence="1">
    <location>
        <begin position="158"/>
        <end position="180"/>
    </location>
</feature>
<dbReference type="EMBL" id="JAECZA010000052">
    <property type="protein sequence ID" value="MBH8573992.1"/>
    <property type="molecule type" value="Genomic_DNA"/>
</dbReference>
<evidence type="ECO:0000313" key="2">
    <source>
        <dbReference type="EMBL" id="MBH8573992.1"/>
    </source>
</evidence>
<feature type="transmembrane region" description="Helical" evidence="1">
    <location>
        <begin position="21"/>
        <end position="41"/>
    </location>
</feature>
<feature type="transmembrane region" description="Helical" evidence="1">
    <location>
        <begin position="47"/>
        <end position="66"/>
    </location>
</feature>
<keyword evidence="1" id="KW-0472">Membrane</keyword>
<dbReference type="Proteomes" id="UP000662314">
    <property type="component" value="Unassembled WGS sequence"/>
</dbReference>
<sequence>MRQNLDAIRMGTRLARNWWIVALRGAIAVVFGLVALFLPAITLTALVFLFAAFVLIGGILLAIAAFRDELNNVCGWLLLLEGEIGIAVGVLAFIWPGIAALVLLDFIAAWAIATGIFEILTAIQVRKQIENEWLLALAGTASLLFGVLLIIWPVAGAFAILRIIAVYTIIFGFLLLILAFRLRIWWIKHKLFKGN</sequence>
<feature type="transmembrane region" description="Helical" evidence="1">
    <location>
        <begin position="73"/>
        <end position="95"/>
    </location>
</feature>
<dbReference type="RefSeq" id="WP_214432811.1">
    <property type="nucleotide sequence ID" value="NZ_CAWPUQ010000287.1"/>
</dbReference>
<organism evidence="2 3">
    <name type="scientific">Dendronalium phyllosphericum CENA369</name>
    <dbReference type="NCBI Taxonomy" id="1725256"/>
    <lineage>
        <taxon>Bacteria</taxon>
        <taxon>Bacillati</taxon>
        <taxon>Cyanobacteriota</taxon>
        <taxon>Cyanophyceae</taxon>
        <taxon>Nostocales</taxon>
        <taxon>Nostocaceae</taxon>
        <taxon>Dendronalium</taxon>
        <taxon>Dendronalium phyllosphericum</taxon>
    </lineage>
</organism>
<dbReference type="InterPro" id="IPR005325">
    <property type="entry name" value="DUF308_memb"/>
</dbReference>
<dbReference type="InterPro" id="IPR052712">
    <property type="entry name" value="Acid_resist_chaperone_HdeD"/>
</dbReference>
<feature type="transmembrane region" description="Helical" evidence="1">
    <location>
        <begin position="101"/>
        <end position="121"/>
    </location>
</feature>
<proteinExistence type="predicted"/>
<protein>
    <submittedName>
        <fullName evidence="2">HdeD family acid-resistance protein</fullName>
    </submittedName>
</protein>
<gene>
    <name evidence="2" type="ORF">I8752_13360</name>
</gene>
<comment type="caution">
    <text evidence="2">The sequence shown here is derived from an EMBL/GenBank/DDBJ whole genome shotgun (WGS) entry which is preliminary data.</text>
</comment>
<dbReference type="PANTHER" id="PTHR34989:SF1">
    <property type="entry name" value="PROTEIN HDED"/>
    <property type="match status" value="1"/>
</dbReference>
<evidence type="ECO:0000256" key="1">
    <source>
        <dbReference type="SAM" id="Phobius"/>
    </source>
</evidence>
<keyword evidence="3" id="KW-1185">Reference proteome</keyword>
<dbReference type="PANTHER" id="PTHR34989">
    <property type="entry name" value="PROTEIN HDED"/>
    <property type="match status" value="1"/>
</dbReference>
<evidence type="ECO:0000313" key="3">
    <source>
        <dbReference type="Proteomes" id="UP000662314"/>
    </source>
</evidence>
<keyword evidence="1" id="KW-0812">Transmembrane</keyword>
<name>A0A8J7I9D3_9NOST</name>
<dbReference type="Pfam" id="PF03729">
    <property type="entry name" value="DUF308"/>
    <property type="match status" value="1"/>
</dbReference>
<dbReference type="GO" id="GO:0005886">
    <property type="term" value="C:plasma membrane"/>
    <property type="evidence" value="ECO:0007669"/>
    <property type="project" value="TreeGrafter"/>
</dbReference>